<dbReference type="InterPro" id="IPR000768">
    <property type="entry name" value="ART"/>
</dbReference>
<dbReference type="InterPro" id="IPR036770">
    <property type="entry name" value="Ankyrin_rpt-contain_sf"/>
</dbReference>
<dbReference type="Gene3D" id="1.10.238.10">
    <property type="entry name" value="EF-hand"/>
    <property type="match status" value="1"/>
</dbReference>
<keyword evidence="5" id="KW-0677">Repeat</keyword>
<evidence type="ECO:0000256" key="10">
    <source>
        <dbReference type="RuleBase" id="RU361228"/>
    </source>
</evidence>
<keyword evidence="6" id="KW-0106">Calcium</keyword>
<dbReference type="PROSITE" id="PS51996">
    <property type="entry name" value="TR_MART"/>
    <property type="match status" value="1"/>
</dbReference>
<evidence type="ECO:0000256" key="2">
    <source>
        <dbReference type="ARBA" id="ARBA00022676"/>
    </source>
</evidence>
<evidence type="ECO:0000256" key="1">
    <source>
        <dbReference type="ARBA" id="ARBA00009558"/>
    </source>
</evidence>
<keyword evidence="10" id="KW-0520">NAD</keyword>
<dbReference type="SMART" id="SM00054">
    <property type="entry name" value="EFh"/>
    <property type="match status" value="2"/>
</dbReference>
<comment type="similarity">
    <text evidence="1 10">Belongs to the Arg-specific ADP-ribosyltransferase family.</text>
</comment>
<keyword evidence="2 10" id="KW-0328">Glycosyltransferase</keyword>
<dbReference type="SMART" id="SM00248">
    <property type="entry name" value="ANK"/>
    <property type="match status" value="7"/>
</dbReference>
<sequence>MVVLMREVQGGGTGVSKALGEKKVSTSREEARQLFGMADDGEDQYLDKEEVRRALSKRKIKMSPKELDETFKSMDVNSDGKIDFWEFERSILKLEHDDGRWNLDKRHGDRLKQCWELMNGNKDNVLDEEERKKNRRTLTGLLVELGMGPKALDEVKGKLTYDSFKSQVRREIEVTRKEQSLVAANLTRAVAECIAGGDVQNPLENLEKMTQDEMDRFCETRVLKAVKRRLKMLQNDLILATDKRKGAQKKDRTGGNGKFAVGTDVGSTKTATFGGLEDFHKGIDDLGLPNPNIMEGMMAEHCNRDDSKTKFNPGNYDTETCSADEWEIVSDEKKGKAVSGGPHNRVVKSKKELMAHPDVKAAGLEWEEVLALQLYTGPMYCKYNAVLRNFPESMVKLMHGNKYTTTIHCIVSGIIKLSKSMKLPEDRKVYRGLGGLELPEAFTKPDAFGVRGGCEFAMMSTTVDRQVALQYAGQNVPTIFEIEVGGIDRGASVKFVSQYPGEEEILLPPRSYLEVVDGVPRVEAGPDGRMVRVVQLQVNANVMTSTIEKIVGNRKGMFVSWGENLLLEIQSQLRLKLESGEVRKALVHRPFDASQGIPEKLVAKIVDDAAAWLEQYRRRDGSWFNEDEFRYARAIKELTALENLAIGKLDAWISGAGGLTGKALVQEAMEQVQRRVESEMQRKLDDLTPDKGNMTALEPLEDPEGRKLCLELCKRRGVVIMDIEETEGQLGEPPIVSSGASGDVTSLKLLLRAKCNVNATASDKSTALHRASMMGHLKYVSYLVRAGGDVKLKDGRGRTCLHVACEMGHSDVIRFLVEQGKKALCLEPTAEGETCAYLAAQMGHTAALQQVFEGGGDELLGRVESKGATCMHAAARGGHLEALKWLVEREKEAKGGQEMLLGATKNGASCLYIAASNGHDEVVEYLLNQGGKKLMNMVTKDTWTCAHIASKNGHVKVLRKIKQHGDAGVRLLEQKTEKGRSCLSFAEAEMKQDRPGMDGLTNVCKFLREQGITH</sequence>
<dbReference type="PROSITE" id="PS50088">
    <property type="entry name" value="ANK_REPEAT"/>
    <property type="match status" value="3"/>
</dbReference>
<proteinExistence type="inferred from homology"/>
<dbReference type="PROSITE" id="PS00018">
    <property type="entry name" value="EF_HAND_1"/>
    <property type="match status" value="1"/>
</dbReference>
<dbReference type="EMBL" id="HBFN01030164">
    <property type="protein sequence ID" value="CAD8803752.1"/>
    <property type="molecule type" value="Transcribed_RNA"/>
</dbReference>
<dbReference type="SUPFAM" id="SSF47473">
    <property type="entry name" value="EF-hand"/>
    <property type="match status" value="1"/>
</dbReference>
<evidence type="ECO:0000256" key="6">
    <source>
        <dbReference type="ARBA" id="ARBA00022837"/>
    </source>
</evidence>
<feature type="domain" description="EF-hand" evidence="12">
    <location>
        <begin position="62"/>
        <end position="97"/>
    </location>
</feature>
<feature type="repeat" description="ANK" evidence="9">
    <location>
        <begin position="796"/>
        <end position="820"/>
    </location>
</feature>
<dbReference type="Pfam" id="PF01129">
    <property type="entry name" value="ART"/>
    <property type="match status" value="1"/>
</dbReference>
<evidence type="ECO:0000256" key="4">
    <source>
        <dbReference type="ARBA" id="ARBA00022695"/>
    </source>
</evidence>
<dbReference type="Pfam" id="PF12796">
    <property type="entry name" value="Ank_2"/>
    <property type="match status" value="2"/>
</dbReference>
<evidence type="ECO:0000313" key="13">
    <source>
        <dbReference type="EMBL" id="CAD8803752.1"/>
    </source>
</evidence>
<dbReference type="Gene3D" id="1.25.40.20">
    <property type="entry name" value="Ankyrin repeat-containing domain"/>
    <property type="match status" value="2"/>
</dbReference>
<keyword evidence="4" id="KW-0548">Nucleotidyltransferase</keyword>
<dbReference type="Gene3D" id="3.90.176.10">
    <property type="entry name" value="Toxin ADP-ribosyltransferase, Chain A, domain 1"/>
    <property type="match status" value="1"/>
</dbReference>
<evidence type="ECO:0000256" key="9">
    <source>
        <dbReference type="PROSITE-ProRule" id="PRU00023"/>
    </source>
</evidence>
<dbReference type="SUPFAM" id="SSF56399">
    <property type="entry name" value="ADP-ribosylation"/>
    <property type="match status" value="1"/>
</dbReference>
<dbReference type="GO" id="GO:0106274">
    <property type="term" value="F:NAD+-protein-arginine ADP-ribosyltransferase activity"/>
    <property type="evidence" value="ECO:0007669"/>
    <property type="project" value="UniProtKB-EC"/>
</dbReference>
<dbReference type="PROSITE" id="PS50297">
    <property type="entry name" value="ANK_REP_REGION"/>
    <property type="match status" value="3"/>
</dbReference>
<dbReference type="InterPro" id="IPR018247">
    <property type="entry name" value="EF_Hand_1_Ca_BS"/>
</dbReference>
<feature type="coiled-coil region" evidence="11">
    <location>
        <begin position="223"/>
        <end position="250"/>
    </location>
</feature>
<keyword evidence="7 9" id="KW-0040">ANK repeat</keyword>
<dbReference type="InterPro" id="IPR002048">
    <property type="entry name" value="EF_hand_dom"/>
</dbReference>
<dbReference type="AlphaFoldDB" id="A0A7S0W5B3"/>
<dbReference type="InterPro" id="IPR002110">
    <property type="entry name" value="Ankyrin_rpt"/>
</dbReference>
<dbReference type="EC" id="2.4.2.31" evidence="10"/>
<evidence type="ECO:0000256" key="8">
    <source>
        <dbReference type="ARBA" id="ARBA00047597"/>
    </source>
</evidence>
<keyword evidence="11" id="KW-0175">Coiled coil</keyword>
<feature type="repeat" description="ANK" evidence="9">
    <location>
        <begin position="906"/>
        <end position="930"/>
    </location>
</feature>
<evidence type="ECO:0000256" key="11">
    <source>
        <dbReference type="SAM" id="Coils"/>
    </source>
</evidence>
<dbReference type="Pfam" id="PF00023">
    <property type="entry name" value="Ank"/>
    <property type="match status" value="1"/>
</dbReference>
<evidence type="ECO:0000259" key="12">
    <source>
        <dbReference type="PROSITE" id="PS50222"/>
    </source>
</evidence>
<dbReference type="PROSITE" id="PS50222">
    <property type="entry name" value="EF_HAND_2"/>
    <property type="match status" value="2"/>
</dbReference>
<feature type="domain" description="EF-hand" evidence="12">
    <location>
        <begin position="26"/>
        <end position="61"/>
    </location>
</feature>
<dbReference type="GO" id="GO:0005509">
    <property type="term" value="F:calcium ion binding"/>
    <property type="evidence" value="ECO:0007669"/>
    <property type="project" value="InterPro"/>
</dbReference>
<dbReference type="CDD" id="cd00051">
    <property type="entry name" value="EFh"/>
    <property type="match status" value="1"/>
</dbReference>
<accession>A0A7S0W5B3</accession>
<organism evidence="13">
    <name type="scientific">Hemiselmis tepida</name>
    <dbReference type="NCBI Taxonomy" id="464990"/>
    <lineage>
        <taxon>Eukaryota</taxon>
        <taxon>Cryptophyceae</taxon>
        <taxon>Cryptomonadales</taxon>
        <taxon>Hemiselmidaceae</taxon>
        <taxon>Hemiselmis</taxon>
    </lineage>
</organism>
<protein>
    <recommendedName>
        <fullName evidence="10">NAD(P)(+)--arginine ADP-ribosyltransferase</fullName>
        <ecNumber evidence="10">2.4.2.31</ecNumber>
    </recommendedName>
    <alternativeName>
        <fullName evidence="10">Mono(ADP-ribosyl)transferase</fullName>
    </alternativeName>
</protein>
<evidence type="ECO:0000256" key="7">
    <source>
        <dbReference type="ARBA" id="ARBA00023043"/>
    </source>
</evidence>
<comment type="catalytic activity">
    <reaction evidence="8 10">
        <text>L-arginyl-[protein] + NAD(+) = N(omega)-(ADP-D-ribosyl)-L-arginyl-[protein] + nicotinamide + H(+)</text>
        <dbReference type="Rhea" id="RHEA:19149"/>
        <dbReference type="Rhea" id="RHEA-COMP:10532"/>
        <dbReference type="Rhea" id="RHEA-COMP:15087"/>
        <dbReference type="ChEBI" id="CHEBI:15378"/>
        <dbReference type="ChEBI" id="CHEBI:17154"/>
        <dbReference type="ChEBI" id="CHEBI:29965"/>
        <dbReference type="ChEBI" id="CHEBI:57540"/>
        <dbReference type="ChEBI" id="CHEBI:142554"/>
        <dbReference type="EC" id="2.4.2.31"/>
    </reaction>
</comment>
<feature type="repeat" description="ANK" evidence="9">
    <location>
        <begin position="763"/>
        <end position="795"/>
    </location>
</feature>
<dbReference type="PANTHER" id="PTHR24198">
    <property type="entry name" value="ANKYRIN REPEAT AND PROTEIN KINASE DOMAIN-CONTAINING PROTEIN"/>
    <property type="match status" value="1"/>
</dbReference>
<name>A0A7S0W5B3_9CRYP</name>
<keyword evidence="3 10" id="KW-0808">Transferase</keyword>
<evidence type="ECO:0000256" key="3">
    <source>
        <dbReference type="ARBA" id="ARBA00022679"/>
    </source>
</evidence>
<gene>
    <name evidence="13" type="ORF">HTEP1355_LOCUS17430</name>
</gene>
<keyword evidence="10" id="KW-0521">NADP</keyword>
<dbReference type="GO" id="GO:0016779">
    <property type="term" value="F:nucleotidyltransferase activity"/>
    <property type="evidence" value="ECO:0007669"/>
    <property type="project" value="UniProtKB-KW"/>
</dbReference>
<dbReference type="PANTHER" id="PTHR24198:SF165">
    <property type="entry name" value="ANKYRIN REPEAT-CONTAINING PROTEIN-RELATED"/>
    <property type="match status" value="1"/>
</dbReference>
<dbReference type="SUPFAM" id="SSF48403">
    <property type="entry name" value="Ankyrin repeat"/>
    <property type="match status" value="1"/>
</dbReference>
<dbReference type="InterPro" id="IPR011992">
    <property type="entry name" value="EF-hand-dom_pair"/>
</dbReference>
<dbReference type="Pfam" id="PF13499">
    <property type="entry name" value="EF-hand_7"/>
    <property type="match status" value="1"/>
</dbReference>
<evidence type="ECO:0000256" key="5">
    <source>
        <dbReference type="ARBA" id="ARBA00022737"/>
    </source>
</evidence>
<reference evidence="13" key="1">
    <citation type="submission" date="2021-01" db="EMBL/GenBank/DDBJ databases">
        <authorList>
            <person name="Corre E."/>
            <person name="Pelletier E."/>
            <person name="Niang G."/>
            <person name="Scheremetjew M."/>
            <person name="Finn R."/>
            <person name="Kale V."/>
            <person name="Holt S."/>
            <person name="Cochrane G."/>
            <person name="Meng A."/>
            <person name="Brown T."/>
            <person name="Cohen L."/>
        </authorList>
    </citation>
    <scope>NUCLEOTIDE SEQUENCE</scope>
    <source>
        <strain evidence="13">CCMP443</strain>
    </source>
</reference>